<dbReference type="InterPro" id="IPR050267">
    <property type="entry name" value="Anti-sigma-factor_SerPK"/>
</dbReference>
<organism evidence="3 4">
    <name type="scientific">Actinomadura barringtoniae</name>
    <dbReference type="NCBI Taxonomy" id="1427535"/>
    <lineage>
        <taxon>Bacteria</taxon>
        <taxon>Bacillati</taxon>
        <taxon>Actinomycetota</taxon>
        <taxon>Actinomycetes</taxon>
        <taxon>Streptosporangiales</taxon>
        <taxon>Thermomonosporaceae</taxon>
        <taxon>Actinomadura</taxon>
    </lineage>
</organism>
<dbReference type="CDD" id="cd16936">
    <property type="entry name" value="HATPase_RsbW-like"/>
    <property type="match status" value="1"/>
</dbReference>
<dbReference type="SUPFAM" id="SSF55874">
    <property type="entry name" value="ATPase domain of HSP90 chaperone/DNA topoisomerase II/histidine kinase"/>
    <property type="match status" value="1"/>
</dbReference>
<dbReference type="Proteomes" id="UP000669179">
    <property type="component" value="Unassembled WGS sequence"/>
</dbReference>
<keyword evidence="3" id="KW-0547">Nucleotide-binding</keyword>
<dbReference type="EMBL" id="JAGEOJ010000014">
    <property type="protein sequence ID" value="MBO2451795.1"/>
    <property type="molecule type" value="Genomic_DNA"/>
</dbReference>
<sequence length="240" mass="25901">MQVPPSTVHAGGCAVWALPPDGTCARMARALVREMLCGLRLPDVLVHDAVTMVSELATNALTHAGDAPELYLYRRGRWPEIVVKVFDTGPWKGALAALRPEPSCESGRGLEVVAGLSGEHGGTWGVHRTRSWLRPASGKATFFTVRVPHGSAGWGLPRRDCRTAIRELAEVLRARGVGPLHCSEGWGIATLSVRAGMTAWIREETLSVSLPPRGTVRFPTWDLAEAAEAIVRCGEDLDAR</sequence>
<keyword evidence="3" id="KW-0067">ATP-binding</keyword>
<accession>A0A939TD01</accession>
<evidence type="ECO:0000259" key="2">
    <source>
        <dbReference type="Pfam" id="PF13581"/>
    </source>
</evidence>
<feature type="domain" description="Histidine kinase/HSP90-like ATPase" evidence="2">
    <location>
        <begin position="25"/>
        <end position="118"/>
    </location>
</feature>
<keyword evidence="1" id="KW-0723">Serine/threonine-protein kinase</keyword>
<dbReference type="RefSeq" id="WP_208259697.1">
    <property type="nucleotide sequence ID" value="NZ_JAGEOJ010000014.1"/>
</dbReference>
<dbReference type="PANTHER" id="PTHR35526">
    <property type="entry name" value="ANTI-SIGMA-F FACTOR RSBW-RELATED"/>
    <property type="match status" value="1"/>
</dbReference>
<dbReference type="Pfam" id="PF13581">
    <property type="entry name" value="HATPase_c_2"/>
    <property type="match status" value="1"/>
</dbReference>
<dbReference type="GO" id="GO:0004674">
    <property type="term" value="F:protein serine/threonine kinase activity"/>
    <property type="evidence" value="ECO:0007669"/>
    <property type="project" value="UniProtKB-KW"/>
</dbReference>
<comment type="caution">
    <text evidence="3">The sequence shown here is derived from an EMBL/GenBank/DDBJ whole genome shotgun (WGS) entry which is preliminary data.</text>
</comment>
<keyword evidence="1" id="KW-0418">Kinase</keyword>
<name>A0A939TD01_9ACTN</name>
<dbReference type="GO" id="GO:0005524">
    <property type="term" value="F:ATP binding"/>
    <property type="evidence" value="ECO:0007669"/>
    <property type="project" value="UniProtKB-KW"/>
</dbReference>
<proteinExistence type="predicted"/>
<dbReference type="InterPro" id="IPR003594">
    <property type="entry name" value="HATPase_dom"/>
</dbReference>
<dbReference type="Gene3D" id="3.30.565.10">
    <property type="entry name" value="Histidine kinase-like ATPase, C-terminal domain"/>
    <property type="match status" value="1"/>
</dbReference>
<evidence type="ECO:0000313" key="3">
    <source>
        <dbReference type="EMBL" id="MBO2451795.1"/>
    </source>
</evidence>
<evidence type="ECO:0000313" key="4">
    <source>
        <dbReference type="Proteomes" id="UP000669179"/>
    </source>
</evidence>
<gene>
    <name evidence="3" type="ORF">J4573_32235</name>
</gene>
<dbReference type="InterPro" id="IPR036890">
    <property type="entry name" value="HATPase_C_sf"/>
</dbReference>
<keyword evidence="4" id="KW-1185">Reference proteome</keyword>
<keyword evidence="1" id="KW-0808">Transferase</keyword>
<evidence type="ECO:0000256" key="1">
    <source>
        <dbReference type="ARBA" id="ARBA00022527"/>
    </source>
</evidence>
<dbReference type="AlphaFoldDB" id="A0A939TD01"/>
<protein>
    <submittedName>
        <fullName evidence="3">ATP-binding protein</fullName>
    </submittedName>
</protein>
<dbReference type="PANTHER" id="PTHR35526:SF3">
    <property type="entry name" value="ANTI-SIGMA-F FACTOR RSBW"/>
    <property type="match status" value="1"/>
</dbReference>
<reference evidence="3" key="1">
    <citation type="submission" date="2021-03" db="EMBL/GenBank/DDBJ databases">
        <authorList>
            <person name="Kanchanasin P."/>
            <person name="Saeng-In P."/>
            <person name="Phongsopitanun W."/>
            <person name="Yuki M."/>
            <person name="Kudo T."/>
            <person name="Ohkuma M."/>
            <person name="Tanasupawat S."/>
        </authorList>
    </citation>
    <scope>NUCLEOTIDE SEQUENCE</scope>
    <source>
        <strain evidence="3">GKU 128</strain>
    </source>
</reference>